<evidence type="ECO:0000259" key="1">
    <source>
        <dbReference type="PROSITE" id="PS50404"/>
    </source>
</evidence>
<evidence type="ECO:0000313" key="3">
    <source>
        <dbReference type="EMBL" id="KNE57627.1"/>
    </source>
</evidence>
<dbReference type="OrthoDB" id="202840at2759"/>
<evidence type="ECO:0000313" key="4">
    <source>
        <dbReference type="Proteomes" id="UP000054350"/>
    </source>
</evidence>
<feature type="domain" description="GST C-terminal" evidence="2">
    <location>
        <begin position="125"/>
        <end position="256"/>
    </location>
</feature>
<dbReference type="EMBL" id="GG745332">
    <property type="protein sequence ID" value="KNE57627.1"/>
    <property type="molecule type" value="Genomic_DNA"/>
</dbReference>
<proteinExistence type="predicted"/>
<dbReference type="InterPro" id="IPR010987">
    <property type="entry name" value="Glutathione-S-Trfase_C-like"/>
</dbReference>
<reference evidence="3 4" key="1">
    <citation type="submission" date="2009-11" db="EMBL/GenBank/DDBJ databases">
        <title>Annotation of Allomyces macrogynus ATCC 38327.</title>
        <authorList>
            <consortium name="The Broad Institute Genome Sequencing Platform"/>
            <person name="Russ C."/>
            <person name="Cuomo C."/>
            <person name="Burger G."/>
            <person name="Gray M.W."/>
            <person name="Holland P.W.H."/>
            <person name="King N."/>
            <person name="Lang F.B.F."/>
            <person name="Roger A.J."/>
            <person name="Ruiz-Trillo I."/>
            <person name="Young S.K."/>
            <person name="Zeng Q."/>
            <person name="Gargeya S."/>
            <person name="Fitzgerald M."/>
            <person name="Haas B."/>
            <person name="Abouelleil A."/>
            <person name="Alvarado L."/>
            <person name="Arachchi H.M."/>
            <person name="Berlin A."/>
            <person name="Chapman S.B."/>
            <person name="Gearin G."/>
            <person name="Goldberg J."/>
            <person name="Griggs A."/>
            <person name="Gujja S."/>
            <person name="Hansen M."/>
            <person name="Heiman D."/>
            <person name="Howarth C."/>
            <person name="Larimer J."/>
            <person name="Lui A."/>
            <person name="MacDonald P.J.P."/>
            <person name="McCowen C."/>
            <person name="Montmayeur A."/>
            <person name="Murphy C."/>
            <person name="Neiman D."/>
            <person name="Pearson M."/>
            <person name="Priest M."/>
            <person name="Roberts A."/>
            <person name="Saif S."/>
            <person name="Shea T."/>
            <person name="Sisk P."/>
            <person name="Stolte C."/>
            <person name="Sykes S."/>
            <person name="Wortman J."/>
            <person name="Nusbaum C."/>
            <person name="Birren B."/>
        </authorList>
    </citation>
    <scope>NUCLEOTIDE SEQUENCE [LARGE SCALE GENOMIC DNA]</scope>
    <source>
        <strain evidence="3 4">ATCC 38327</strain>
    </source>
</reference>
<dbReference type="SUPFAM" id="SSF47616">
    <property type="entry name" value="GST C-terminal domain-like"/>
    <property type="match status" value="1"/>
</dbReference>
<dbReference type="Gene3D" id="3.40.30.10">
    <property type="entry name" value="Glutaredoxin"/>
    <property type="match status" value="1"/>
</dbReference>
<dbReference type="InterPro" id="IPR036249">
    <property type="entry name" value="Thioredoxin-like_sf"/>
</dbReference>
<keyword evidence="4" id="KW-1185">Reference proteome</keyword>
<organism evidence="3 4">
    <name type="scientific">Allomyces macrogynus (strain ATCC 38327)</name>
    <name type="common">Allomyces javanicus var. macrogynus</name>
    <dbReference type="NCBI Taxonomy" id="578462"/>
    <lineage>
        <taxon>Eukaryota</taxon>
        <taxon>Fungi</taxon>
        <taxon>Fungi incertae sedis</taxon>
        <taxon>Blastocladiomycota</taxon>
        <taxon>Blastocladiomycetes</taxon>
        <taxon>Blastocladiales</taxon>
        <taxon>Blastocladiaceae</taxon>
        <taxon>Allomyces</taxon>
    </lineage>
</organism>
<reference evidence="4" key="2">
    <citation type="submission" date="2009-11" db="EMBL/GenBank/DDBJ databases">
        <title>The Genome Sequence of Allomyces macrogynus strain ATCC 38327.</title>
        <authorList>
            <consortium name="The Broad Institute Genome Sequencing Platform"/>
            <person name="Russ C."/>
            <person name="Cuomo C."/>
            <person name="Shea T."/>
            <person name="Young S.K."/>
            <person name="Zeng Q."/>
            <person name="Koehrsen M."/>
            <person name="Haas B."/>
            <person name="Borodovsky M."/>
            <person name="Guigo R."/>
            <person name="Alvarado L."/>
            <person name="Berlin A."/>
            <person name="Borenstein D."/>
            <person name="Chen Z."/>
            <person name="Engels R."/>
            <person name="Freedman E."/>
            <person name="Gellesch M."/>
            <person name="Goldberg J."/>
            <person name="Griggs A."/>
            <person name="Gujja S."/>
            <person name="Heiman D."/>
            <person name="Hepburn T."/>
            <person name="Howarth C."/>
            <person name="Jen D."/>
            <person name="Larson L."/>
            <person name="Lewis B."/>
            <person name="Mehta T."/>
            <person name="Park D."/>
            <person name="Pearson M."/>
            <person name="Roberts A."/>
            <person name="Saif S."/>
            <person name="Shenoy N."/>
            <person name="Sisk P."/>
            <person name="Stolte C."/>
            <person name="Sykes S."/>
            <person name="Walk T."/>
            <person name="White J."/>
            <person name="Yandava C."/>
            <person name="Burger G."/>
            <person name="Gray M.W."/>
            <person name="Holland P.W.H."/>
            <person name="King N."/>
            <person name="Lang F.B.F."/>
            <person name="Roger A.J."/>
            <person name="Ruiz-Trillo I."/>
            <person name="Lander E."/>
            <person name="Nusbaum C."/>
        </authorList>
    </citation>
    <scope>NUCLEOTIDE SEQUENCE [LARGE SCALE GENOMIC DNA]</scope>
    <source>
        <strain evidence="4">ATCC 38327</strain>
    </source>
</reference>
<dbReference type="Pfam" id="PF13409">
    <property type="entry name" value="GST_N_2"/>
    <property type="match status" value="1"/>
</dbReference>
<dbReference type="PROSITE" id="PS50405">
    <property type="entry name" value="GST_CTER"/>
    <property type="match status" value="1"/>
</dbReference>
<dbReference type="Gene3D" id="1.20.1050.10">
    <property type="match status" value="1"/>
</dbReference>
<gene>
    <name evidence="3" type="ORF">AMAG_04492</name>
</gene>
<dbReference type="GO" id="GO:0005737">
    <property type="term" value="C:cytoplasm"/>
    <property type="evidence" value="ECO:0007669"/>
    <property type="project" value="TreeGrafter"/>
</dbReference>
<dbReference type="Proteomes" id="UP000054350">
    <property type="component" value="Unassembled WGS sequence"/>
</dbReference>
<dbReference type="VEuPathDB" id="FungiDB:AMAG_04492"/>
<dbReference type="STRING" id="578462.A0A0L0S528"/>
<dbReference type="InterPro" id="IPR036282">
    <property type="entry name" value="Glutathione-S-Trfase_C_sf"/>
</dbReference>
<sequence>MSCFSCRSATWTNRPCNAIDDNMTQPVPTRLFISRMCPYAQRTTLALADAGVIDGIQDGKYGDGLELIHIDLRNKPQWYLDEINLKGKVPALEISFPDTGATRILLESAPLAQYLADTFRPSAMTPLQRFDAAMVTDAMGSHFVPAFYGLIREKDPEKQPEATAKLLEAIRTVAPTLHPDGPFALGDAFSWAEVMSASFLMRLPVLKHYRDFDMPTDEPAFERFQQWIDAVSAHPTVQATTASVDDLVEFYKVMAV</sequence>
<name>A0A0L0S528_ALLM3</name>
<feature type="domain" description="GST N-terminal" evidence="1">
    <location>
        <begin position="27"/>
        <end position="123"/>
    </location>
</feature>
<dbReference type="AlphaFoldDB" id="A0A0L0S528"/>
<dbReference type="SFLD" id="SFLDS00019">
    <property type="entry name" value="Glutathione_Transferase_(cytos"/>
    <property type="match status" value="1"/>
</dbReference>
<dbReference type="PANTHER" id="PTHR43968">
    <property type="match status" value="1"/>
</dbReference>
<protein>
    <recommendedName>
        <fullName evidence="5">Glutathione S-transferase</fullName>
    </recommendedName>
</protein>
<dbReference type="SUPFAM" id="SSF52833">
    <property type="entry name" value="Thioredoxin-like"/>
    <property type="match status" value="1"/>
</dbReference>
<dbReference type="InterPro" id="IPR050983">
    <property type="entry name" value="GST_Omega/HSP26"/>
</dbReference>
<dbReference type="InterPro" id="IPR040079">
    <property type="entry name" value="Glutathione_S-Trfase"/>
</dbReference>
<accession>A0A0L0S528</accession>
<dbReference type="eggNOG" id="KOG0406">
    <property type="taxonomic scope" value="Eukaryota"/>
</dbReference>
<dbReference type="PANTHER" id="PTHR43968:SF6">
    <property type="entry name" value="GLUTATHIONE S-TRANSFERASE OMEGA"/>
    <property type="match status" value="1"/>
</dbReference>
<dbReference type="PROSITE" id="PS50404">
    <property type="entry name" value="GST_NTER"/>
    <property type="match status" value="1"/>
</dbReference>
<dbReference type="InterPro" id="IPR004045">
    <property type="entry name" value="Glutathione_S-Trfase_N"/>
</dbReference>
<evidence type="ECO:0000259" key="2">
    <source>
        <dbReference type="PROSITE" id="PS50405"/>
    </source>
</evidence>
<evidence type="ECO:0008006" key="5">
    <source>
        <dbReference type="Google" id="ProtNLM"/>
    </source>
</evidence>